<dbReference type="AlphaFoldDB" id="A0A520S3F8"/>
<dbReference type="Proteomes" id="UP000316199">
    <property type="component" value="Unassembled WGS sequence"/>
</dbReference>
<dbReference type="Pfam" id="PF13618">
    <property type="entry name" value="Gluconate_2-dh3"/>
    <property type="match status" value="1"/>
</dbReference>
<organism evidence="1 2">
    <name type="scientific">OM182 bacterium</name>
    <dbReference type="NCBI Taxonomy" id="2510334"/>
    <lineage>
        <taxon>Bacteria</taxon>
        <taxon>Pseudomonadati</taxon>
        <taxon>Pseudomonadota</taxon>
        <taxon>Gammaproteobacteria</taxon>
        <taxon>OMG group</taxon>
        <taxon>OM182 clade</taxon>
    </lineage>
</organism>
<accession>A0A520S3F8</accession>
<sequence length="157" mass="18071">MSNIIASNIFLSENENRTLMALLELIIPADIDRGMPSAADLDFVRYLEEFASKEIPAIKNELEILNNTAEEETGNPFFKLGNEEQREFCNQQRETNRRFVRTILVQTLNCYYQDDKVLTALGRKSGAPFPEGNEVLQGDLTLLDPVRKRGNIYRKWE</sequence>
<evidence type="ECO:0000313" key="2">
    <source>
        <dbReference type="Proteomes" id="UP000316199"/>
    </source>
</evidence>
<gene>
    <name evidence="1" type="ORF">EVA68_02930</name>
</gene>
<name>A0A520S3F8_9GAMM</name>
<reference evidence="1 2" key="1">
    <citation type="submission" date="2019-02" db="EMBL/GenBank/DDBJ databases">
        <title>Prokaryotic population dynamics and viral predation in marine succession experiment using metagenomics: the confinement effect.</title>
        <authorList>
            <person name="Haro-Moreno J.M."/>
            <person name="Rodriguez-Valera F."/>
            <person name="Lopez-Perez M."/>
        </authorList>
    </citation>
    <scope>NUCLEOTIDE SEQUENCE [LARGE SCALE GENOMIC DNA]</scope>
    <source>
        <strain evidence="1">MED-G157</strain>
    </source>
</reference>
<protein>
    <recommendedName>
        <fullName evidence="3">Gluconate 2-dehydrogenase subunit 3 family protein</fullName>
    </recommendedName>
</protein>
<dbReference type="EMBL" id="SHAG01000006">
    <property type="protein sequence ID" value="RZO76991.1"/>
    <property type="molecule type" value="Genomic_DNA"/>
</dbReference>
<proteinExistence type="predicted"/>
<evidence type="ECO:0008006" key="3">
    <source>
        <dbReference type="Google" id="ProtNLM"/>
    </source>
</evidence>
<comment type="caution">
    <text evidence="1">The sequence shown here is derived from an EMBL/GenBank/DDBJ whole genome shotgun (WGS) entry which is preliminary data.</text>
</comment>
<dbReference type="InterPro" id="IPR027056">
    <property type="entry name" value="Gluconate_2DH_su3"/>
</dbReference>
<evidence type="ECO:0000313" key="1">
    <source>
        <dbReference type="EMBL" id="RZO76991.1"/>
    </source>
</evidence>